<feature type="chain" id="PRO_5019322299" evidence="8">
    <location>
        <begin position="20"/>
        <end position="189"/>
    </location>
</feature>
<keyword evidence="4 7" id="KW-1133">Transmembrane helix</keyword>
<feature type="coiled-coil region" evidence="6">
    <location>
        <begin position="90"/>
        <end position="152"/>
    </location>
</feature>
<dbReference type="AlphaFoldDB" id="A0A411PG68"/>
<evidence type="ECO:0000256" key="5">
    <source>
        <dbReference type="ARBA" id="ARBA00023136"/>
    </source>
</evidence>
<evidence type="ECO:0000256" key="4">
    <source>
        <dbReference type="ARBA" id="ARBA00022989"/>
    </source>
</evidence>
<dbReference type="EMBL" id="CP036200">
    <property type="protein sequence ID" value="QBF82553.1"/>
    <property type="molecule type" value="Genomic_DNA"/>
</dbReference>
<gene>
    <name evidence="10" type="ORF">EXU30_07475</name>
</gene>
<dbReference type="RefSeq" id="WP_130598796.1">
    <property type="nucleotide sequence ID" value="NZ_CP036200.1"/>
</dbReference>
<dbReference type="Proteomes" id="UP000291106">
    <property type="component" value="Chromosome"/>
</dbReference>
<organism evidence="10 11">
    <name type="scientific">Shewanella maritima</name>
    <dbReference type="NCBI Taxonomy" id="2520507"/>
    <lineage>
        <taxon>Bacteria</taxon>
        <taxon>Pseudomonadati</taxon>
        <taxon>Pseudomonadota</taxon>
        <taxon>Gammaproteobacteria</taxon>
        <taxon>Alteromonadales</taxon>
        <taxon>Shewanellaceae</taxon>
        <taxon>Shewanella</taxon>
    </lineage>
</organism>
<keyword evidence="11" id="KW-1185">Reference proteome</keyword>
<protein>
    <submittedName>
        <fullName evidence="10">TIGR04211 family SH3 domain-containing protein</fullName>
    </submittedName>
</protein>
<dbReference type="Gene3D" id="1.20.5.1160">
    <property type="entry name" value="Vasodilator-stimulated phosphoprotein"/>
    <property type="match status" value="1"/>
</dbReference>
<evidence type="ECO:0000256" key="2">
    <source>
        <dbReference type="ARBA" id="ARBA00022692"/>
    </source>
</evidence>
<comment type="subcellular location">
    <subcellularLocation>
        <location evidence="1">Membrane</location>
        <topology evidence="1">Single-pass membrane protein</topology>
    </subcellularLocation>
</comment>
<evidence type="ECO:0000256" key="3">
    <source>
        <dbReference type="ARBA" id="ARBA00022729"/>
    </source>
</evidence>
<evidence type="ECO:0000256" key="6">
    <source>
        <dbReference type="SAM" id="Coils"/>
    </source>
</evidence>
<proteinExistence type="predicted"/>
<dbReference type="NCBIfam" id="TIGR04211">
    <property type="entry name" value="SH3_and_anchor"/>
    <property type="match status" value="1"/>
</dbReference>
<accession>A0A411PG68</accession>
<sequence length="189" mass="21327">MFRILSLLSFFFISFASVAQTQYVSDDVFIYIHGGPGTQYRILGSIEAGQPITATGKTDGEFTQIVDHKDREGWVKTDSLSAEPSFRERLPKVEAELAQTKQQLASFTNDNTSMSEQLKTANSEVRTLKAKLAEVEAERDTAQAQVKEAIDNKRYHMWQEGGMIAGIGALIGIILVYLPRPQRRRKERW</sequence>
<evidence type="ECO:0000256" key="1">
    <source>
        <dbReference type="ARBA" id="ARBA00004167"/>
    </source>
</evidence>
<dbReference type="Gene3D" id="2.30.30.40">
    <property type="entry name" value="SH3 Domains"/>
    <property type="match status" value="1"/>
</dbReference>
<dbReference type="PIRSF" id="PIRSF006158">
    <property type="entry name" value="UCP006158_SH3"/>
    <property type="match status" value="1"/>
</dbReference>
<feature type="transmembrane region" description="Helical" evidence="7">
    <location>
        <begin position="157"/>
        <end position="178"/>
    </location>
</feature>
<evidence type="ECO:0000313" key="11">
    <source>
        <dbReference type="Proteomes" id="UP000291106"/>
    </source>
</evidence>
<evidence type="ECO:0000256" key="7">
    <source>
        <dbReference type="SAM" id="Phobius"/>
    </source>
</evidence>
<dbReference type="KEGG" id="smai:EXU30_07475"/>
<dbReference type="InterPro" id="IPR016476">
    <property type="entry name" value="SH3_dom_pro"/>
</dbReference>
<evidence type="ECO:0000259" key="9">
    <source>
        <dbReference type="PROSITE" id="PS51781"/>
    </source>
</evidence>
<evidence type="ECO:0000256" key="8">
    <source>
        <dbReference type="SAM" id="SignalP"/>
    </source>
</evidence>
<keyword evidence="2 7" id="KW-0812">Transmembrane</keyword>
<dbReference type="PROSITE" id="PS51781">
    <property type="entry name" value="SH3B"/>
    <property type="match status" value="1"/>
</dbReference>
<keyword evidence="6" id="KW-0175">Coiled coil</keyword>
<keyword evidence="3 8" id="KW-0732">Signal</keyword>
<keyword evidence="5 7" id="KW-0472">Membrane</keyword>
<feature type="signal peptide" evidence="8">
    <location>
        <begin position="1"/>
        <end position="19"/>
    </location>
</feature>
<dbReference type="GO" id="GO:0016020">
    <property type="term" value="C:membrane"/>
    <property type="evidence" value="ECO:0007669"/>
    <property type="project" value="UniProtKB-SubCell"/>
</dbReference>
<evidence type="ECO:0000313" key="10">
    <source>
        <dbReference type="EMBL" id="QBF82553.1"/>
    </source>
</evidence>
<dbReference type="Pfam" id="PF08239">
    <property type="entry name" value="SH3_3"/>
    <property type="match status" value="1"/>
</dbReference>
<name>A0A411PG68_9GAMM</name>
<dbReference type="OrthoDB" id="9790951at2"/>
<dbReference type="InterPro" id="IPR003646">
    <property type="entry name" value="SH3-like_bac-type"/>
</dbReference>
<feature type="domain" description="SH3b" evidence="9">
    <location>
        <begin position="19"/>
        <end position="84"/>
    </location>
</feature>
<dbReference type="SMART" id="SM00287">
    <property type="entry name" value="SH3b"/>
    <property type="match status" value="1"/>
</dbReference>
<reference evidence="10 11" key="1">
    <citation type="submission" date="2019-02" db="EMBL/GenBank/DDBJ databases">
        <title>Shewanella sp. D4-2 isolated from Dokdo Island.</title>
        <authorList>
            <person name="Baek K."/>
        </authorList>
    </citation>
    <scope>NUCLEOTIDE SEQUENCE [LARGE SCALE GENOMIC DNA]</scope>
    <source>
        <strain evidence="10 11">D4-2</strain>
    </source>
</reference>